<dbReference type="Pfam" id="PF11750">
    <property type="entry name" value="DUF3307"/>
    <property type="match status" value="1"/>
</dbReference>
<name>A0A644Z6S5_9ZZZZ</name>
<evidence type="ECO:0008006" key="3">
    <source>
        <dbReference type="Google" id="ProtNLM"/>
    </source>
</evidence>
<reference evidence="2" key="1">
    <citation type="submission" date="2019-08" db="EMBL/GenBank/DDBJ databases">
        <authorList>
            <person name="Kucharzyk K."/>
            <person name="Murdoch R.W."/>
            <person name="Higgins S."/>
            <person name="Loffler F."/>
        </authorList>
    </citation>
    <scope>NUCLEOTIDE SEQUENCE</scope>
</reference>
<accession>A0A644Z6S5</accession>
<comment type="caution">
    <text evidence="2">The sequence shown here is derived from an EMBL/GenBank/DDBJ whole genome shotgun (WGS) entry which is preliminary data.</text>
</comment>
<feature type="transmembrane region" description="Helical" evidence="1">
    <location>
        <begin position="39"/>
        <end position="63"/>
    </location>
</feature>
<sequence length="223" mass="24869">MNTAALIVLGLHALGDFYLQSDKLARNKQQQYGALAQHSLLYALSFVPLLFLAPWIVFAILVVSHLLIDSLKFLYQKSKKRTAVLFIVDQLCHGGVLAAVSIVYLSDYSFDPTHEFLLRIAVLLLWVAKPVSVMFTELFDRYRSNQSTGTDGAGKVIGYLERLILAILLIVGEYGVIGWVIAAKTFARSKQLSDSQAFSEYFLVGTLTSILATLALYFLLVQW</sequence>
<gene>
    <name evidence="2" type="ORF">SDC9_80373</name>
</gene>
<proteinExistence type="predicted"/>
<keyword evidence="1" id="KW-1133">Transmembrane helix</keyword>
<evidence type="ECO:0000313" key="2">
    <source>
        <dbReference type="EMBL" id="MPM33794.1"/>
    </source>
</evidence>
<dbReference type="InterPro" id="IPR021737">
    <property type="entry name" value="Phage_phiKZ_Orf197"/>
</dbReference>
<keyword evidence="1" id="KW-0812">Transmembrane</keyword>
<feature type="transmembrane region" description="Helical" evidence="1">
    <location>
        <begin position="201"/>
        <end position="220"/>
    </location>
</feature>
<keyword evidence="1" id="KW-0472">Membrane</keyword>
<protein>
    <recommendedName>
        <fullName evidence="3">DUF3307 domain-containing protein</fullName>
    </recommendedName>
</protein>
<organism evidence="2">
    <name type="scientific">bioreactor metagenome</name>
    <dbReference type="NCBI Taxonomy" id="1076179"/>
    <lineage>
        <taxon>unclassified sequences</taxon>
        <taxon>metagenomes</taxon>
        <taxon>ecological metagenomes</taxon>
    </lineage>
</organism>
<feature type="transmembrane region" description="Helical" evidence="1">
    <location>
        <begin position="159"/>
        <end position="181"/>
    </location>
</feature>
<dbReference type="AlphaFoldDB" id="A0A644Z6S5"/>
<feature type="transmembrane region" description="Helical" evidence="1">
    <location>
        <begin position="116"/>
        <end position="139"/>
    </location>
</feature>
<dbReference type="EMBL" id="VSSQ01006766">
    <property type="protein sequence ID" value="MPM33794.1"/>
    <property type="molecule type" value="Genomic_DNA"/>
</dbReference>
<evidence type="ECO:0000256" key="1">
    <source>
        <dbReference type="SAM" id="Phobius"/>
    </source>
</evidence>
<feature type="transmembrane region" description="Helical" evidence="1">
    <location>
        <begin position="83"/>
        <end position="104"/>
    </location>
</feature>